<dbReference type="EMBL" id="SMGK01000001">
    <property type="protein sequence ID" value="TCK75917.1"/>
    <property type="molecule type" value="Genomic_DNA"/>
</dbReference>
<reference evidence="5 6" key="1">
    <citation type="submission" date="2019-03" db="EMBL/GenBank/DDBJ databases">
        <title>Genomic Encyclopedia of Type Strains, Phase IV (KMG-IV): sequencing the most valuable type-strain genomes for metagenomic binning, comparative biology and taxonomic classification.</title>
        <authorList>
            <person name="Goeker M."/>
        </authorList>
    </citation>
    <scope>NUCLEOTIDE SEQUENCE [LARGE SCALE GENOMIC DNA]</scope>
    <source>
        <strain evidence="5 6">DSM 103428</strain>
    </source>
</reference>
<name>A0A4R1LDV5_9BACT</name>
<evidence type="ECO:0000256" key="4">
    <source>
        <dbReference type="SAM" id="MobiDB-lite"/>
    </source>
</evidence>
<protein>
    <recommendedName>
        <fullName evidence="2 3">Single-stranded DNA-binding protein</fullName>
    </recommendedName>
</protein>
<keyword evidence="1 2" id="KW-0238">DNA-binding</keyword>
<dbReference type="InterPro" id="IPR011344">
    <property type="entry name" value="ssDNA-bd"/>
</dbReference>
<accession>A0A4R1LDV5</accession>
<proteinExistence type="predicted"/>
<dbReference type="PROSITE" id="PS50935">
    <property type="entry name" value="SSB"/>
    <property type="match status" value="1"/>
</dbReference>
<sequence length="129" mass="14473">MYQNRITLIGFLGKDATAVSTKNANFTALSLATKSSYKDKATGKYIDHTEWHRCIAWGKLADYAKTLKKGAHLAVEGELRSRERTDKKTGQKERIWEVRLSSILKLDRAEKAAPEETAGDDFNPEEEAA</sequence>
<dbReference type="SUPFAM" id="SSF50249">
    <property type="entry name" value="Nucleic acid-binding proteins"/>
    <property type="match status" value="1"/>
</dbReference>
<dbReference type="GO" id="GO:0006260">
    <property type="term" value="P:DNA replication"/>
    <property type="evidence" value="ECO:0007669"/>
    <property type="project" value="InterPro"/>
</dbReference>
<dbReference type="RefSeq" id="WP_131992255.1">
    <property type="nucleotide sequence ID" value="NZ_SMGK01000001.1"/>
</dbReference>
<feature type="region of interest" description="Disordered" evidence="4">
    <location>
        <begin position="109"/>
        <end position="129"/>
    </location>
</feature>
<evidence type="ECO:0000256" key="1">
    <source>
        <dbReference type="ARBA" id="ARBA00023125"/>
    </source>
</evidence>
<dbReference type="GO" id="GO:0003697">
    <property type="term" value="F:single-stranded DNA binding"/>
    <property type="evidence" value="ECO:0007669"/>
    <property type="project" value="InterPro"/>
</dbReference>
<comment type="caution">
    <text evidence="5">The sequence shown here is derived from an EMBL/GenBank/DDBJ whole genome shotgun (WGS) entry which is preliminary data.</text>
</comment>
<dbReference type="PIRSF" id="PIRSF002070">
    <property type="entry name" value="SSB"/>
    <property type="match status" value="1"/>
</dbReference>
<dbReference type="AlphaFoldDB" id="A0A4R1LDV5"/>
<dbReference type="CDD" id="cd04496">
    <property type="entry name" value="SSB_OBF"/>
    <property type="match status" value="1"/>
</dbReference>
<evidence type="ECO:0000256" key="3">
    <source>
        <dbReference type="RuleBase" id="RU000524"/>
    </source>
</evidence>
<gene>
    <name evidence="5" type="ORF">C7378_0919</name>
</gene>
<organism evidence="5 6">
    <name type="scientific">Acidipila rosea</name>
    <dbReference type="NCBI Taxonomy" id="768535"/>
    <lineage>
        <taxon>Bacteria</taxon>
        <taxon>Pseudomonadati</taxon>
        <taxon>Acidobacteriota</taxon>
        <taxon>Terriglobia</taxon>
        <taxon>Terriglobales</taxon>
        <taxon>Acidobacteriaceae</taxon>
        <taxon>Acidipila</taxon>
    </lineage>
</organism>
<dbReference type="InterPro" id="IPR012340">
    <property type="entry name" value="NA-bd_OB-fold"/>
</dbReference>
<dbReference type="Pfam" id="PF00436">
    <property type="entry name" value="SSB"/>
    <property type="match status" value="1"/>
</dbReference>
<dbReference type="InterPro" id="IPR000424">
    <property type="entry name" value="Primosome_PriB/ssb"/>
</dbReference>
<dbReference type="PANTHER" id="PTHR10302">
    <property type="entry name" value="SINGLE-STRANDED DNA-BINDING PROTEIN"/>
    <property type="match status" value="1"/>
</dbReference>
<keyword evidence="6" id="KW-1185">Reference proteome</keyword>
<feature type="compositionally biased region" description="Acidic residues" evidence="4">
    <location>
        <begin position="117"/>
        <end position="129"/>
    </location>
</feature>
<dbReference type="OrthoDB" id="9809878at2"/>
<evidence type="ECO:0000313" key="6">
    <source>
        <dbReference type="Proteomes" id="UP000295210"/>
    </source>
</evidence>
<evidence type="ECO:0000256" key="2">
    <source>
        <dbReference type="PIRNR" id="PIRNR002070"/>
    </source>
</evidence>
<dbReference type="PANTHER" id="PTHR10302:SF0">
    <property type="entry name" value="SINGLE-STRANDED DNA-BINDING PROTEIN, MITOCHONDRIAL"/>
    <property type="match status" value="1"/>
</dbReference>
<evidence type="ECO:0000313" key="5">
    <source>
        <dbReference type="EMBL" id="TCK75917.1"/>
    </source>
</evidence>
<dbReference type="NCBIfam" id="TIGR00621">
    <property type="entry name" value="ssb"/>
    <property type="match status" value="1"/>
</dbReference>
<dbReference type="Gene3D" id="2.40.50.140">
    <property type="entry name" value="Nucleic acid-binding proteins"/>
    <property type="match status" value="1"/>
</dbReference>
<dbReference type="GO" id="GO:0009295">
    <property type="term" value="C:nucleoid"/>
    <property type="evidence" value="ECO:0007669"/>
    <property type="project" value="TreeGrafter"/>
</dbReference>
<dbReference type="Proteomes" id="UP000295210">
    <property type="component" value="Unassembled WGS sequence"/>
</dbReference>